<accession>A0AAV5VZ29</accession>
<protein>
    <submittedName>
        <fullName evidence="2">Uncharacterized protein</fullName>
    </submittedName>
</protein>
<feature type="non-terminal residue" evidence="2">
    <location>
        <position position="169"/>
    </location>
</feature>
<proteinExistence type="predicted"/>
<dbReference type="EMBL" id="BTSY01000004">
    <property type="protein sequence ID" value="GMT22974.1"/>
    <property type="molecule type" value="Genomic_DNA"/>
</dbReference>
<evidence type="ECO:0000256" key="1">
    <source>
        <dbReference type="SAM" id="Phobius"/>
    </source>
</evidence>
<evidence type="ECO:0000313" key="3">
    <source>
        <dbReference type="Proteomes" id="UP001432322"/>
    </source>
</evidence>
<keyword evidence="1" id="KW-0812">Transmembrane</keyword>
<sequence>MNIVADTYTVDVIYPVVWIIFFILHLILDWNRRRCGHVSAGIQHLSFILFTICGLPEFAHHIEKQVPTIIFAMYMPFWLFVALQTLLYAWADIRSHKAEKSAELDSSFINRLTIWWFNGVQIIGSKRDLQMEDLHELNRGATSEHLAVLFEKYWLPVMKAYQSKKILHK</sequence>
<keyword evidence="1" id="KW-1133">Transmembrane helix</keyword>
<evidence type="ECO:0000313" key="2">
    <source>
        <dbReference type="EMBL" id="GMT22974.1"/>
    </source>
</evidence>
<gene>
    <name evidence="2" type="ORF">PFISCL1PPCAC_14271</name>
</gene>
<keyword evidence="3" id="KW-1185">Reference proteome</keyword>
<feature type="transmembrane region" description="Helical" evidence="1">
    <location>
        <begin position="68"/>
        <end position="91"/>
    </location>
</feature>
<feature type="transmembrane region" description="Helical" evidence="1">
    <location>
        <begin position="42"/>
        <end position="62"/>
    </location>
</feature>
<dbReference type="Proteomes" id="UP001432322">
    <property type="component" value="Unassembled WGS sequence"/>
</dbReference>
<keyword evidence="1" id="KW-0472">Membrane</keyword>
<name>A0AAV5VZ29_9BILA</name>
<feature type="transmembrane region" description="Helical" evidence="1">
    <location>
        <begin position="12"/>
        <end position="30"/>
    </location>
</feature>
<dbReference type="AlphaFoldDB" id="A0AAV5VZ29"/>
<organism evidence="2 3">
    <name type="scientific">Pristionchus fissidentatus</name>
    <dbReference type="NCBI Taxonomy" id="1538716"/>
    <lineage>
        <taxon>Eukaryota</taxon>
        <taxon>Metazoa</taxon>
        <taxon>Ecdysozoa</taxon>
        <taxon>Nematoda</taxon>
        <taxon>Chromadorea</taxon>
        <taxon>Rhabditida</taxon>
        <taxon>Rhabditina</taxon>
        <taxon>Diplogasteromorpha</taxon>
        <taxon>Diplogasteroidea</taxon>
        <taxon>Neodiplogasteridae</taxon>
        <taxon>Pristionchus</taxon>
    </lineage>
</organism>
<comment type="caution">
    <text evidence="2">The sequence shown here is derived from an EMBL/GenBank/DDBJ whole genome shotgun (WGS) entry which is preliminary data.</text>
</comment>
<reference evidence="2" key="1">
    <citation type="submission" date="2023-10" db="EMBL/GenBank/DDBJ databases">
        <title>Genome assembly of Pristionchus species.</title>
        <authorList>
            <person name="Yoshida K."/>
            <person name="Sommer R.J."/>
        </authorList>
    </citation>
    <scope>NUCLEOTIDE SEQUENCE</scope>
    <source>
        <strain evidence="2">RS5133</strain>
    </source>
</reference>